<dbReference type="EMBL" id="CAAALY010271278">
    <property type="protein sequence ID" value="VEL41840.1"/>
    <property type="molecule type" value="Genomic_DNA"/>
</dbReference>
<dbReference type="InterPro" id="IPR020984">
    <property type="entry name" value="Speedy"/>
</dbReference>
<evidence type="ECO:0000313" key="4">
    <source>
        <dbReference type="Proteomes" id="UP000784294"/>
    </source>
</evidence>
<protein>
    <submittedName>
        <fullName evidence="3">Uncharacterized protein</fullName>
    </submittedName>
</protein>
<keyword evidence="2" id="KW-0131">Cell cycle</keyword>
<sequence>MEEDDEDLKFEIFPWALGSFWRDKISNFLKLKENIWARMSYRAVVSLKCCLELMSIFPDHYIWKRTRLAHHGYAMRLDLRKL</sequence>
<gene>
    <name evidence="3" type="ORF">PXEA_LOCUS35280</name>
</gene>
<comment type="caution">
    <text evidence="3">The sequence shown here is derived from an EMBL/GenBank/DDBJ whole genome shotgun (WGS) entry which is preliminary data.</text>
</comment>
<name>A0A448XPL8_9PLAT</name>
<keyword evidence="4" id="KW-1185">Reference proteome</keyword>
<reference evidence="3" key="1">
    <citation type="submission" date="2018-11" db="EMBL/GenBank/DDBJ databases">
        <authorList>
            <consortium name="Pathogen Informatics"/>
        </authorList>
    </citation>
    <scope>NUCLEOTIDE SEQUENCE</scope>
</reference>
<accession>A0A448XPL8</accession>
<dbReference type="PANTHER" id="PTHR31545:SF5">
    <property type="entry name" value="SPEEDY PROTEIN A"/>
    <property type="match status" value="1"/>
</dbReference>
<organism evidence="3 4">
    <name type="scientific">Protopolystoma xenopodis</name>
    <dbReference type="NCBI Taxonomy" id="117903"/>
    <lineage>
        <taxon>Eukaryota</taxon>
        <taxon>Metazoa</taxon>
        <taxon>Spiralia</taxon>
        <taxon>Lophotrochozoa</taxon>
        <taxon>Platyhelminthes</taxon>
        <taxon>Monogenea</taxon>
        <taxon>Polyopisthocotylea</taxon>
        <taxon>Polystomatidea</taxon>
        <taxon>Polystomatidae</taxon>
        <taxon>Protopolystoma</taxon>
    </lineage>
</organism>
<dbReference type="OrthoDB" id="9442170at2759"/>
<dbReference type="AlphaFoldDB" id="A0A448XPL8"/>
<proteinExistence type="inferred from homology"/>
<evidence type="ECO:0000256" key="1">
    <source>
        <dbReference type="ARBA" id="ARBA00010932"/>
    </source>
</evidence>
<comment type="similarity">
    <text evidence="1">Belongs to the Speedy/Ringo family.</text>
</comment>
<dbReference type="PANTHER" id="PTHR31545">
    <property type="entry name" value="SEEDY PROTEIN A/C FAMILY MEMBER"/>
    <property type="match status" value="1"/>
</dbReference>
<dbReference type="GO" id="GO:0019901">
    <property type="term" value="F:protein kinase binding"/>
    <property type="evidence" value="ECO:0007669"/>
    <property type="project" value="InterPro"/>
</dbReference>
<evidence type="ECO:0000256" key="2">
    <source>
        <dbReference type="ARBA" id="ARBA00023306"/>
    </source>
</evidence>
<evidence type="ECO:0000313" key="3">
    <source>
        <dbReference type="EMBL" id="VEL41840.1"/>
    </source>
</evidence>
<dbReference type="Proteomes" id="UP000784294">
    <property type="component" value="Unassembled WGS sequence"/>
</dbReference>
<dbReference type="InterPro" id="IPR052316">
    <property type="entry name" value="Speedy-Ringo_regulator"/>
</dbReference>
<dbReference type="Pfam" id="PF11357">
    <property type="entry name" value="Spy1"/>
    <property type="match status" value="1"/>
</dbReference>